<sequence>MIRRHDITSGEISRYCLNVHIISVSIVRSSKSRRTPTQLLLGGFVISHKVPAIKVRYQLQRELDLSRQFEELQRGVQFNEYPGISVLKPHVYGTVTSQVRKAIINFLLRSFDVSADEAALLLPEKVSQWGKISFVDEGDTIRCREPVQHSERNMTRDASFLKNHNHRRERRAVHGQLLRIIEFDAGFPRAAPHHLLLAVIHPVQALYYKSNPNTPYYQEEKFKPLEVVDVDDMSCLVARVPDRYHETGPRLWALCECPDTMGAGADEES</sequence>
<accession>A0AAD6UP49</accession>
<evidence type="ECO:0000313" key="2">
    <source>
        <dbReference type="Proteomes" id="UP001219525"/>
    </source>
</evidence>
<name>A0AAD6UP49_9AGAR</name>
<keyword evidence="2" id="KW-1185">Reference proteome</keyword>
<evidence type="ECO:0000313" key="1">
    <source>
        <dbReference type="EMBL" id="KAJ7190694.1"/>
    </source>
</evidence>
<organism evidence="1 2">
    <name type="scientific">Mycena pura</name>
    <dbReference type="NCBI Taxonomy" id="153505"/>
    <lineage>
        <taxon>Eukaryota</taxon>
        <taxon>Fungi</taxon>
        <taxon>Dikarya</taxon>
        <taxon>Basidiomycota</taxon>
        <taxon>Agaricomycotina</taxon>
        <taxon>Agaricomycetes</taxon>
        <taxon>Agaricomycetidae</taxon>
        <taxon>Agaricales</taxon>
        <taxon>Marasmiineae</taxon>
        <taxon>Mycenaceae</taxon>
        <taxon>Mycena</taxon>
    </lineage>
</organism>
<proteinExistence type="predicted"/>
<reference evidence="1" key="1">
    <citation type="submission" date="2023-03" db="EMBL/GenBank/DDBJ databases">
        <title>Massive genome expansion in bonnet fungi (Mycena s.s.) driven by repeated elements and novel gene families across ecological guilds.</title>
        <authorList>
            <consortium name="Lawrence Berkeley National Laboratory"/>
            <person name="Harder C.B."/>
            <person name="Miyauchi S."/>
            <person name="Viragh M."/>
            <person name="Kuo A."/>
            <person name="Thoen E."/>
            <person name="Andreopoulos B."/>
            <person name="Lu D."/>
            <person name="Skrede I."/>
            <person name="Drula E."/>
            <person name="Henrissat B."/>
            <person name="Morin E."/>
            <person name="Kohler A."/>
            <person name="Barry K."/>
            <person name="LaButti K."/>
            <person name="Morin E."/>
            <person name="Salamov A."/>
            <person name="Lipzen A."/>
            <person name="Mereny Z."/>
            <person name="Hegedus B."/>
            <person name="Baldrian P."/>
            <person name="Stursova M."/>
            <person name="Weitz H."/>
            <person name="Taylor A."/>
            <person name="Grigoriev I.V."/>
            <person name="Nagy L.G."/>
            <person name="Martin F."/>
            <person name="Kauserud H."/>
        </authorList>
    </citation>
    <scope>NUCLEOTIDE SEQUENCE</scope>
    <source>
        <strain evidence="1">9144</strain>
    </source>
</reference>
<dbReference type="AlphaFoldDB" id="A0AAD6UP49"/>
<dbReference type="EMBL" id="JARJCW010000144">
    <property type="protein sequence ID" value="KAJ7190694.1"/>
    <property type="molecule type" value="Genomic_DNA"/>
</dbReference>
<gene>
    <name evidence="1" type="ORF">GGX14DRAFT_407771</name>
</gene>
<comment type="caution">
    <text evidence="1">The sequence shown here is derived from an EMBL/GenBank/DDBJ whole genome shotgun (WGS) entry which is preliminary data.</text>
</comment>
<dbReference type="Proteomes" id="UP001219525">
    <property type="component" value="Unassembled WGS sequence"/>
</dbReference>
<protein>
    <submittedName>
        <fullName evidence="1">Uncharacterized protein</fullName>
    </submittedName>
</protein>